<dbReference type="SMART" id="SM00320">
    <property type="entry name" value="WD40"/>
    <property type="match status" value="7"/>
</dbReference>
<dbReference type="SUPFAM" id="SSF50978">
    <property type="entry name" value="WD40 repeat-like"/>
    <property type="match status" value="1"/>
</dbReference>
<evidence type="ECO:0000256" key="2">
    <source>
        <dbReference type="SAM" id="MobiDB-lite"/>
    </source>
</evidence>
<feature type="region of interest" description="Disordered" evidence="2">
    <location>
        <begin position="49"/>
        <end position="83"/>
    </location>
</feature>
<evidence type="ECO:0000256" key="1">
    <source>
        <dbReference type="PROSITE-ProRule" id="PRU00221"/>
    </source>
</evidence>
<accession>A0ABM4DEL8</accession>
<feature type="region of interest" description="Disordered" evidence="2">
    <location>
        <begin position="1"/>
        <end position="20"/>
    </location>
</feature>
<evidence type="ECO:0000313" key="3">
    <source>
        <dbReference type="Proteomes" id="UP001652625"/>
    </source>
</evidence>
<dbReference type="InterPro" id="IPR015943">
    <property type="entry name" value="WD40/YVTN_repeat-like_dom_sf"/>
</dbReference>
<feature type="compositionally biased region" description="Acidic residues" evidence="2">
    <location>
        <begin position="1"/>
        <end position="17"/>
    </location>
</feature>
<keyword evidence="3" id="KW-1185">Reference proteome</keyword>
<dbReference type="InterPro" id="IPR036322">
    <property type="entry name" value="WD40_repeat_dom_sf"/>
</dbReference>
<dbReference type="GeneID" id="100200635"/>
<name>A0ABM4DEL8_HYDVU</name>
<sequence>MEEDNSNDSSESNDEITEPGSDLASILSFLLQSGQVTLMRDGYSGGYSVSLRNSDSNTSNDNEDSVEKRGNKSPLPNECPPDTSVIDNSTLKEIVSNDSGVYIERPQNILQRVFQRESGCLKKRSHFLLSDQAVCSKSYLPNVCKVVAKYRSKAFCGLYSSDGNVFMSACQDQHIRLYDTTNGKFKMFHDIIAKDVGWSIVDASYSPDQNYIIYSSWSEYVHLCNVYGGYETHLALDLKPQESRFCAFSVCFSQDSKEILAGGSDRCFYIYDISSDRRTTRVLAHDDDVNAVRFSNNSSSILISGGDDGICKVWDRRTMSKESPKPVGCFAGHTDGITYVCEKGDGQHFITNSKDQSIKLWDSRRFSSENTIKEFRRLVANQSWDYRWEKAPRRSLRHKGSLTNDAVMTYQGHSVLHTLLRAKFSPEFTTGQRYIYTGCATGSLFIYDVLTGKVVTKLQGTHRQCVRDVSWHPYECNIMSTSWDFTIGKWEYSSKPFEECEIKKKRIKI</sequence>
<feature type="repeat" description="WD" evidence="1">
    <location>
        <begin position="330"/>
        <end position="371"/>
    </location>
</feature>
<dbReference type="PROSITE" id="PS50294">
    <property type="entry name" value="WD_REPEATS_REGION"/>
    <property type="match status" value="2"/>
</dbReference>
<dbReference type="PANTHER" id="PTHR19847:SF7">
    <property type="entry name" value="DDB1- AND CUL4-ASSOCIATED FACTOR 11"/>
    <property type="match status" value="1"/>
</dbReference>
<dbReference type="Proteomes" id="UP001652625">
    <property type="component" value="Chromosome 13"/>
</dbReference>
<evidence type="ECO:0000313" key="4">
    <source>
        <dbReference type="RefSeq" id="XP_065672854.1"/>
    </source>
</evidence>
<keyword evidence="1" id="KW-0853">WD repeat</keyword>
<feature type="repeat" description="WD" evidence="1">
    <location>
        <begin position="282"/>
        <end position="324"/>
    </location>
</feature>
<reference evidence="4" key="1">
    <citation type="submission" date="2025-08" db="UniProtKB">
        <authorList>
            <consortium name="RefSeq"/>
        </authorList>
    </citation>
    <scope>IDENTIFICATION</scope>
</reference>
<dbReference type="Pfam" id="PF00400">
    <property type="entry name" value="WD40"/>
    <property type="match status" value="4"/>
</dbReference>
<dbReference type="RefSeq" id="XP_065672854.1">
    <property type="nucleotide sequence ID" value="XM_065816782.1"/>
</dbReference>
<dbReference type="InterPro" id="IPR001680">
    <property type="entry name" value="WD40_rpt"/>
</dbReference>
<dbReference type="PANTHER" id="PTHR19847">
    <property type="entry name" value="DDB1- AND CUL4-ASSOCIATED FACTOR 11"/>
    <property type="match status" value="1"/>
</dbReference>
<dbReference type="Gene3D" id="2.130.10.10">
    <property type="entry name" value="YVTN repeat-like/Quinoprotein amine dehydrogenase"/>
    <property type="match status" value="2"/>
</dbReference>
<proteinExistence type="predicted"/>
<dbReference type="InterPro" id="IPR051859">
    <property type="entry name" value="DCAF"/>
</dbReference>
<organism evidence="3 4">
    <name type="scientific">Hydra vulgaris</name>
    <name type="common">Hydra</name>
    <name type="synonym">Hydra attenuata</name>
    <dbReference type="NCBI Taxonomy" id="6087"/>
    <lineage>
        <taxon>Eukaryota</taxon>
        <taxon>Metazoa</taxon>
        <taxon>Cnidaria</taxon>
        <taxon>Hydrozoa</taxon>
        <taxon>Hydroidolina</taxon>
        <taxon>Anthoathecata</taxon>
        <taxon>Aplanulata</taxon>
        <taxon>Hydridae</taxon>
        <taxon>Hydra</taxon>
    </lineage>
</organism>
<gene>
    <name evidence="4" type="primary">LOC100200635</name>
</gene>
<dbReference type="PROSITE" id="PS50082">
    <property type="entry name" value="WD_REPEATS_2"/>
    <property type="match status" value="2"/>
</dbReference>
<protein>
    <submittedName>
        <fullName evidence="4">DDB1- and CUL4-associated factor 11 isoform X3</fullName>
    </submittedName>
</protein>